<reference evidence="1" key="1">
    <citation type="submission" date="2022-12" db="EMBL/GenBank/DDBJ databases">
        <title>Genome Sequence of Lasiodiplodia mahajangana.</title>
        <authorList>
            <person name="Buettner E."/>
        </authorList>
    </citation>
    <scope>NUCLEOTIDE SEQUENCE</scope>
    <source>
        <strain evidence="1">VT137</strain>
    </source>
</reference>
<proteinExistence type="predicted"/>
<evidence type="ECO:0000313" key="2">
    <source>
        <dbReference type="Proteomes" id="UP001153332"/>
    </source>
</evidence>
<comment type="caution">
    <text evidence="1">The sequence shown here is derived from an EMBL/GenBank/DDBJ whole genome shotgun (WGS) entry which is preliminary data.</text>
</comment>
<protein>
    <submittedName>
        <fullName evidence="1">Uncharacterized protein</fullName>
    </submittedName>
</protein>
<dbReference type="EMBL" id="JAPUUL010000238">
    <property type="protein sequence ID" value="KAJ8131729.1"/>
    <property type="molecule type" value="Genomic_DNA"/>
</dbReference>
<dbReference type="Proteomes" id="UP001153332">
    <property type="component" value="Unassembled WGS sequence"/>
</dbReference>
<keyword evidence="2" id="KW-1185">Reference proteome</keyword>
<organism evidence="1 2">
    <name type="scientific">Lasiodiplodia mahajangana</name>
    <dbReference type="NCBI Taxonomy" id="1108764"/>
    <lineage>
        <taxon>Eukaryota</taxon>
        <taxon>Fungi</taxon>
        <taxon>Dikarya</taxon>
        <taxon>Ascomycota</taxon>
        <taxon>Pezizomycotina</taxon>
        <taxon>Dothideomycetes</taxon>
        <taxon>Dothideomycetes incertae sedis</taxon>
        <taxon>Botryosphaeriales</taxon>
        <taxon>Botryosphaeriaceae</taxon>
        <taxon>Lasiodiplodia</taxon>
    </lineage>
</organism>
<name>A0ACC2JWE3_9PEZI</name>
<accession>A0ACC2JWE3</accession>
<sequence>MHTPLSGSLCRALTATAFLAHGVAAIDLSYSPLRSPALPLAVRNPYTNVWAGNIANGGNLNSQTPTFWTTDSVGWEGIVVVDDIAYEYLGSTNGQLPKEAQYTSAIPLAVSFDSQFSNFTFQAGPVTIQASFLSPVTPKDVDGQPHNIRVYSDVSSTWLGVGSRYDISWDLKKNSAVVNATGDSPAAPGDVFSWLQYRRNQVVFGEDREFPQWGSFVYTTSPPAAGLFSFECGEATAVRLAFFQNHSLNNDVASFTTDFGDHTPVFAFAHDLGVVKEASVRYTIGSVQDPIIQYITDDGLTRLSPWWSKCYGDLHAMIRFHLEDYEVVRGIGHEFEMQLQADVNDFYEGTEDPIAGSTATGSRPIVPANGTDQYGQQFVFDSATDYGFLDPSNWTGISAPYVSEAQSYYAIIALSARQVMGAYVFAQDSNASNPDPLIFQKEISSNGNVNTVDVLYPASPFFLYANPNLLRYALQPLYEYQEGRFYPNGYCIHDLGTHFPNATGHVEGTDEYMPVEESANFILMSYAYYKFTGDAGWLTSHYNLLKQFTHYLIDFSLVPEAQLSTDDFAGALLNQTNLAIKGIVGLQAMSYIASLANNTADAESYANTAASYYRQWEFLGIDPSHRHTTLAYQWRSSWGLLYNIYFDKLLNMGLVNETVYTMQSNWYPQVSQVYGVPLDNRHHYTKTDWQIWAAATCHARTRRLFINSVAYWLNDTVTRGAFTDLYECTGRGDYVENAPFKARPVAGGHYAFLTLGRTANRESESRPPDTMPFFGTDAYDKVFAAAAAAAAANAGTDAMSISDDVSEEAERRADLVRDYFSNRSDFTYESVVGNGKYGMAFIVVENRAGLPPRKLVVKRALDDDTSGELNSEIGFMKMLSGSAHIASVIATSQDPEDQQGQQRKYLLGLPGPTLVLEYLENGPLTRVRQKLVGLRTRYKGPKEERPRLPNRLLWKWFLCLARACVAMKFPPRLPVDSKPQLEELPDDRSNPANIIHSDMHGGNILIGTSGDFPEHGLVPPLKLIDFGLAKQNAESDTQNIADVGEIMANLIESFGVERIPTIYNGIETMATDILPQDGVDKFPNLDPDIRHLVALCMATDPRNRPSTEELLYYCKLADSSKPPEWYGVYKPVETDDAISSTLQELFNNVD</sequence>
<gene>
    <name evidence="1" type="ORF">O1611_g1893</name>
</gene>
<evidence type="ECO:0000313" key="1">
    <source>
        <dbReference type="EMBL" id="KAJ8131729.1"/>
    </source>
</evidence>